<accession>A0A2M8S586</accession>
<evidence type="ECO:0000256" key="2">
    <source>
        <dbReference type="SAM" id="SignalP"/>
    </source>
</evidence>
<keyword evidence="4" id="KW-1185">Reference proteome</keyword>
<dbReference type="EMBL" id="PHHA01000002">
    <property type="protein sequence ID" value="PJG86304.1"/>
    <property type="molecule type" value="Genomic_DNA"/>
</dbReference>
<proteinExistence type="predicted"/>
<evidence type="ECO:0000256" key="1">
    <source>
        <dbReference type="SAM" id="Coils"/>
    </source>
</evidence>
<name>A0A2M8S586_9PAST</name>
<feature type="coiled-coil region" evidence="1">
    <location>
        <begin position="69"/>
        <end position="113"/>
    </location>
</feature>
<gene>
    <name evidence="3" type="ORF">CVP05_00370</name>
</gene>
<evidence type="ECO:0000313" key="4">
    <source>
        <dbReference type="Proteomes" id="UP000229329"/>
    </source>
</evidence>
<comment type="caution">
    <text evidence="3">The sequence shown here is derived from an EMBL/GenBank/DDBJ whole genome shotgun (WGS) entry which is preliminary data.</text>
</comment>
<dbReference type="Proteomes" id="UP000229329">
    <property type="component" value="Unassembled WGS sequence"/>
</dbReference>
<reference evidence="3 4" key="1">
    <citation type="submission" date="2017-11" db="EMBL/GenBank/DDBJ databases">
        <title>Reclassification of Bisgaard taxon 7 as Conservatibacter flavescens gen. nov., sp. nov.</title>
        <authorList>
            <person name="Christensen H."/>
        </authorList>
    </citation>
    <scope>NUCLEOTIDE SEQUENCE [LARGE SCALE GENOMIC DNA]</scope>
    <source>
        <strain evidence="3 4">7_4</strain>
    </source>
</reference>
<dbReference type="OrthoDB" id="7067666at2"/>
<sequence length="299" mass="34268">MKKLTLTMLVSSVLLLAACGEKDQAYYLSNPDKAKEKMAQCEAEAIAAIKNKDEAKFKKLQSDVECNGADAAIKELRRQEMERERQEREAKIKAELEKAKEQIMAEYKNLTWQEAVTKYVNSECNKMFIGQSDYACLAAKAIYDENVATAKNELKKTPFLELIEQRQQFCAKDQRPGSTCSVWGDAVKELGESELMKIEFGTLYEQQAQFCQDNGKNYNHPACLTWQKVLNTKEKEVVKAYVENYEKLKADYNMCFDKRQAAKGFNARHAVEVSYPCRQVSQARSQLRLGYGFDKKMDE</sequence>
<dbReference type="AlphaFoldDB" id="A0A2M8S586"/>
<evidence type="ECO:0000313" key="3">
    <source>
        <dbReference type="EMBL" id="PJG86304.1"/>
    </source>
</evidence>
<feature type="chain" id="PRO_5014779828" description="Lipoprotein" evidence="2">
    <location>
        <begin position="18"/>
        <end position="299"/>
    </location>
</feature>
<keyword evidence="1" id="KW-0175">Coiled coil</keyword>
<feature type="signal peptide" evidence="2">
    <location>
        <begin position="1"/>
        <end position="17"/>
    </location>
</feature>
<dbReference type="RefSeq" id="WP_100287580.1">
    <property type="nucleotide sequence ID" value="NZ_PHHA01000002.1"/>
</dbReference>
<dbReference type="PROSITE" id="PS51257">
    <property type="entry name" value="PROKAR_LIPOPROTEIN"/>
    <property type="match status" value="1"/>
</dbReference>
<protein>
    <recommendedName>
        <fullName evidence="5">Lipoprotein</fullName>
    </recommendedName>
</protein>
<keyword evidence="2" id="KW-0732">Signal</keyword>
<organism evidence="3 4">
    <name type="scientific">Conservatibacter flavescens</name>
    <dbReference type="NCBI Taxonomy" id="28161"/>
    <lineage>
        <taxon>Bacteria</taxon>
        <taxon>Pseudomonadati</taxon>
        <taxon>Pseudomonadota</taxon>
        <taxon>Gammaproteobacteria</taxon>
        <taxon>Pasteurellales</taxon>
        <taxon>Pasteurellaceae</taxon>
        <taxon>Conservatibacter</taxon>
    </lineage>
</organism>
<evidence type="ECO:0008006" key="5">
    <source>
        <dbReference type="Google" id="ProtNLM"/>
    </source>
</evidence>